<feature type="region of interest" description="Disordered" evidence="1">
    <location>
        <begin position="1"/>
        <end position="42"/>
    </location>
</feature>
<evidence type="ECO:0000256" key="1">
    <source>
        <dbReference type="SAM" id="MobiDB-lite"/>
    </source>
</evidence>
<organism evidence="3 4">
    <name type="scientific">Angustibacter aerolatus</name>
    <dbReference type="NCBI Taxonomy" id="1162965"/>
    <lineage>
        <taxon>Bacteria</taxon>
        <taxon>Bacillati</taxon>
        <taxon>Actinomycetota</taxon>
        <taxon>Actinomycetes</taxon>
        <taxon>Kineosporiales</taxon>
        <taxon>Kineosporiaceae</taxon>
    </lineage>
</organism>
<keyword evidence="4" id="KW-1185">Reference proteome</keyword>
<dbReference type="InterPro" id="IPR041581">
    <property type="entry name" value="Glyoxalase_6"/>
</dbReference>
<dbReference type="Proteomes" id="UP001157017">
    <property type="component" value="Unassembled WGS sequence"/>
</dbReference>
<feature type="domain" description="Glyoxalase-like" evidence="2">
    <location>
        <begin position="48"/>
        <end position="157"/>
    </location>
</feature>
<proteinExistence type="predicted"/>
<evidence type="ECO:0000313" key="4">
    <source>
        <dbReference type="Proteomes" id="UP001157017"/>
    </source>
</evidence>
<evidence type="ECO:0000313" key="3">
    <source>
        <dbReference type="EMBL" id="GMA84906.1"/>
    </source>
</evidence>
<name>A0ABQ6JDP7_9ACTN</name>
<accession>A0ABQ6JDP7</accession>
<feature type="compositionally biased region" description="Basic residues" evidence="1">
    <location>
        <begin position="162"/>
        <end position="174"/>
    </location>
</feature>
<feature type="compositionally biased region" description="Basic and acidic residues" evidence="1">
    <location>
        <begin position="29"/>
        <end position="39"/>
    </location>
</feature>
<dbReference type="Pfam" id="PF18029">
    <property type="entry name" value="Glyoxalase_6"/>
    <property type="match status" value="1"/>
</dbReference>
<protein>
    <recommendedName>
        <fullName evidence="2">Glyoxalase-like domain-containing protein</fullName>
    </recommendedName>
</protein>
<gene>
    <name evidence="3" type="ORF">GCM10025868_01560</name>
</gene>
<dbReference type="SUPFAM" id="SSF54593">
    <property type="entry name" value="Glyoxalase/Bleomycin resistance protein/Dihydroxybiphenyl dioxygenase"/>
    <property type="match status" value="1"/>
</dbReference>
<dbReference type="InterPro" id="IPR029068">
    <property type="entry name" value="Glyas_Bleomycin-R_OHBP_Dase"/>
</dbReference>
<dbReference type="PANTHER" id="PTHR35908">
    <property type="entry name" value="HYPOTHETICAL FUSION PROTEIN"/>
    <property type="match status" value="1"/>
</dbReference>
<dbReference type="EMBL" id="BSUZ01000001">
    <property type="protein sequence ID" value="GMA84906.1"/>
    <property type="molecule type" value="Genomic_DNA"/>
</dbReference>
<dbReference type="PANTHER" id="PTHR35908:SF1">
    <property type="entry name" value="CONSERVED PROTEIN"/>
    <property type="match status" value="1"/>
</dbReference>
<reference evidence="4" key="1">
    <citation type="journal article" date="2019" name="Int. J. Syst. Evol. Microbiol.">
        <title>The Global Catalogue of Microorganisms (GCM) 10K type strain sequencing project: providing services to taxonomists for standard genome sequencing and annotation.</title>
        <authorList>
            <consortium name="The Broad Institute Genomics Platform"/>
            <consortium name="The Broad Institute Genome Sequencing Center for Infectious Disease"/>
            <person name="Wu L."/>
            <person name="Ma J."/>
        </authorList>
    </citation>
    <scope>NUCLEOTIDE SEQUENCE [LARGE SCALE GENOMIC DNA]</scope>
    <source>
        <strain evidence="4">NBRC 108730</strain>
    </source>
</reference>
<feature type="region of interest" description="Disordered" evidence="1">
    <location>
        <begin position="162"/>
        <end position="193"/>
    </location>
</feature>
<comment type="caution">
    <text evidence="3">The sequence shown here is derived from an EMBL/GenBank/DDBJ whole genome shotgun (WGS) entry which is preliminary data.</text>
</comment>
<dbReference type="Gene3D" id="3.10.180.10">
    <property type="entry name" value="2,3-Dihydroxybiphenyl 1,2-Dioxygenase, domain 1"/>
    <property type="match status" value="1"/>
</dbReference>
<sequence>MPGADESVGGHAVGNRRTPPGVPPRRKQVPPEHARREDPTMTTRIRTITVDCRDWRPLVAFWSALTDYVEDPENPNEDADDEGLLVPADGAGPALLFLPVPEGKTVKNRVHLDLEPLDRTRDETLEEVLRLGGSVVEDHRRPDGSGWVTVADPEGNEALHRAQRGRARRAHRAVRPLTRPPRSECEVEPFPAW</sequence>
<evidence type="ECO:0000259" key="2">
    <source>
        <dbReference type="Pfam" id="PF18029"/>
    </source>
</evidence>